<name>A0A9D1R3T2_9BACT</name>
<comment type="caution">
    <text evidence="7">The sequence shown here is derived from an EMBL/GenBank/DDBJ whole genome shotgun (WGS) entry which is preliminary data.</text>
</comment>
<dbReference type="Pfam" id="PF01565">
    <property type="entry name" value="FAD_binding_4"/>
    <property type="match status" value="1"/>
</dbReference>
<dbReference type="Gene3D" id="1.10.45.10">
    <property type="entry name" value="Vanillyl-alcohol Oxidase, Chain A, domain 4"/>
    <property type="match status" value="1"/>
</dbReference>
<evidence type="ECO:0000313" key="8">
    <source>
        <dbReference type="Proteomes" id="UP000824264"/>
    </source>
</evidence>
<dbReference type="Gene3D" id="3.30.70.2190">
    <property type="match status" value="1"/>
</dbReference>
<dbReference type="GO" id="GO:0071949">
    <property type="term" value="F:FAD binding"/>
    <property type="evidence" value="ECO:0007669"/>
    <property type="project" value="InterPro"/>
</dbReference>
<feature type="domain" description="FAD-binding PCMH-type" evidence="6">
    <location>
        <begin position="37"/>
        <end position="217"/>
    </location>
</feature>
<evidence type="ECO:0000256" key="3">
    <source>
        <dbReference type="ARBA" id="ARBA00022630"/>
    </source>
</evidence>
<reference evidence="7" key="1">
    <citation type="journal article" date="2021" name="PeerJ">
        <title>Extensive microbial diversity within the chicken gut microbiome revealed by metagenomics and culture.</title>
        <authorList>
            <person name="Gilroy R."/>
            <person name="Ravi A."/>
            <person name="Getino M."/>
            <person name="Pursley I."/>
            <person name="Horton D.L."/>
            <person name="Alikhan N.F."/>
            <person name="Baker D."/>
            <person name="Gharbi K."/>
            <person name="Hall N."/>
            <person name="Watson M."/>
            <person name="Adriaenssens E.M."/>
            <person name="Foster-Nyarko E."/>
            <person name="Jarju S."/>
            <person name="Secka A."/>
            <person name="Antonio M."/>
            <person name="Oren A."/>
            <person name="Chaudhuri R.R."/>
            <person name="La Ragione R."/>
            <person name="Hildebrand F."/>
            <person name="Pallen M.J."/>
        </authorList>
    </citation>
    <scope>NUCLEOTIDE SEQUENCE</scope>
    <source>
        <strain evidence="7">ChiSxjej5B17-1746</strain>
    </source>
</reference>
<gene>
    <name evidence="7" type="ORF">H9874_10740</name>
</gene>
<comment type="cofactor">
    <cofactor evidence="1">
        <name>FAD</name>
        <dbReference type="ChEBI" id="CHEBI:57692"/>
    </cofactor>
</comment>
<dbReference type="InterPro" id="IPR036318">
    <property type="entry name" value="FAD-bd_PCMH-like_sf"/>
</dbReference>
<protein>
    <submittedName>
        <fullName evidence="7">FAD-binding protein</fullName>
    </submittedName>
</protein>
<evidence type="ECO:0000256" key="1">
    <source>
        <dbReference type="ARBA" id="ARBA00001974"/>
    </source>
</evidence>
<reference evidence="7" key="2">
    <citation type="submission" date="2021-04" db="EMBL/GenBank/DDBJ databases">
        <authorList>
            <person name="Gilroy R."/>
        </authorList>
    </citation>
    <scope>NUCLEOTIDE SEQUENCE</scope>
    <source>
        <strain evidence="7">ChiSxjej5B17-1746</strain>
    </source>
</reference>
<dbReference type="PANTHER" id="PTHR42934:SF2">
    <property type="entry name" value="GLYCOLATE OXIDASE SUBUNIT GLCD"/>
    <property type="match status" value="1"/>
</dbReference>
<dbReference type="PANTHER" id="PTHR42934">
    <property type="entry name" value="GLYCOLATE OXIDASE SUBUNIT GLCD"/>
    <property type="match status" value="1"/>
</dbReference>
<dbReference type="AlphaFoldDB" id="A0A9D1R3T2"/>
<dbReference type="InterPro" id="IPR016164">
    <property type="entry name" value="FAD-linked_Oxase-like_C"/>
</dbReference>
<evidence type="ECO:0000259" key="6">
    <source>
        <dbReference type="PROSITE" id="PS51387"/>
    </source>
</evidence>
<evidence type="ECO:0000256" key="5">
    <source>
        <dbReference type="ARBA" id="ARBA00023002"/>
    </source>
</evidence>
<accession>A0A9D1R3T2</accession>
<dbReference type="SUPFAM" id="SSF56176">
    <property type="entry name" value="FAD-binding/transporter-associated domain-like"/>
    <property type="match status" value="1"/>
</dbReference>
<dbReference type="PROSITE" id="PS51387">
    <property type="entry name" value="FAD_PCMH"/>
    <property type="match status" value="1"/>
</dbReference>
<dbReference type="InterPro" id="IPR016167">
    <property type="entry name" value="FAD-bd_PCMH_sub1"/>
</dbReference>
<dbReference type="Proteomes" id="UP000824264">
    <property type="component" value="Unassembled WGS sequence"/>
</dbReference>
<keyword evidence="4" id="KW-0274">FAD</keyword>
<dbReference type="Gene3D" id="3.30.465.10">
    <property type="match status" value="1"/>
</dbReference>
<evidence type="ECO:0000313" key="7">
    <source>
        <dbReference type="EMBL" id="HIW79601.1"/>
    </source>
</evidence>
<sequence length="461" mass="49649">MPSLSFVREIEKIVGRENVLTGEADRQNYAYDAAVLPPVVPGLVVRPTHRDQLGPLIQKCYEEGIPITIRGSGTNLSGGTIPDSTDAVVILTNSLDRILEINEEEMYAVVEPGVVTADFAAAVAARGLFYPPDPGSMSVSTMGGNIAENSGGLRGLKYGTTKKYVMGLEVYSETGDCVPTGHFVTGCQLGYNVNDLLIASEGTLALTSRAMLKLVAPPKASKAMMAIFSEVPRASQAVAGIIAAHVVPCTLEFMDHATINYVEDYVNIGLPRDAAAILLIEVDGHPAQVADEAVIVEKVLKETGALEVVVAKDAQEKNKIWEARRVAIPALARCRPTLMLEDATVPRSQIPAMIKALDEIAARHHVTIGTFGHAGDGNLHPSILCDRRDKEEFGRVERAVNDLFNTALELGGTLSGEHGIGLSKKKWLEQETSKGTLQFMRRMRTAFDPKKLLNASKIVSI</sequence>
<dbReference type="InterPro" id="IPR016171">
    <property type="entry name" value="Vanillyl_alc_oxidase_C-sub2"/>
</dbReference>
<evidence type="ECO:0000256" key="2">
    <source>
        <dbReference type="ARBA" id="ARBA00008000"/>
    </source>
</evidence>
<dbReference type="SUPFAM" id="SSF55103">
    <property type="entry name" value="FAD-linked oxidases, C-terminal domain"/>
    <property type="match status" value="1"/>
</dbReference>
<keyword evidence="3" id="KW-0285">Flavoprotein</keyword>
<dbReference type="InterPro" id="IPR006094">
    <property type="entry name" value="Oxid_FAD_bind_N"/>
</dbReference>
<dbReference type="GO" id="GO:0016491">
    <property type="term" value="F:oxidoreductase activity"/>
    <property type="evidence" value="ECO:0007669"/>
    <property type="project" value="UniProtKB-KW"/>
</dbReference>
<dbReference type="InterPro" id="IPR051914">
    <property type="entry name" value="FAD-linked_OxidoTrans_Type4"/>
</dbReference>
<dbReference type="InterPro" id="IPR004113">
    <property type="entry name" value="FAD-bd_oxidored_4_C"/>
</dbReference>
<dbReference type="Pfam" id="PF02913">
    <property type="entry name" value="FAD-oxidase_C"/>
    <property type="match status" value="1"/>
</dbReference>
<dbReference type="Gene3D" id="3.30.43.10">
    <property type="entry name" value="Uridine Diphospho-n-acetylenolpyruvylglucosamine Reductase, domain 2"/>
    <property type="match status" value="1"/>
</dbReference>
<proteinExistence type="inferred from homology"/>
<dbReference type="InterPro" id="IPR016166">
    <property type="entry name" value="FAD-bd_PCMH"/>
</dbReference>
<evidence type="ECO:0000256" key="4">
    <source>
        <dbReference type="ARBA" id="ARBA00022827"/>
    </source>
</evidence>
<comment type="similarity">
    <text evidence="2">Belongs to the FAD-binding oxidoreductase/transferase type 4 family.</text>
</comment>
<keyword evidence="5" id="KW-0560">Oxidoreductase</keyword>
<dbReference type="InterPro" id="IPR016169">
    <property type="entry name" value="FAD-bd_PCMH_sub2"/>
</dbReference>
<organism evidence="7 8">
    <name type="scientific">Candidatus Bilophila faecipullorum</name>
    <dbReference type="NCBI Taxonomy" id="2838482"/>
    <lineage>
        <taxon>Bacteria</taxon>
        <taxon>Pseudomonadati</taxon>
        <taxon>Thermodesulfobacteriota</taxon>
        <taxon>Desulfovibrionia</taxon>
        <taxon>Desulfovibrionales</taxon>
        <taxon>Desulfovibrionaceae</taxon>
        <taxon>Bilophila</taxon>
    </lineage>
</organism>
<dbReference type="FunFam" id="3.30.70.2740:FF:000001">
    <property type="entry name" value="D-lactate dehydrogenase mitochondrial"/>
    <property type="match status" value="1"/>
</dbReference>
<dbReference type="EMBL" id="DXGI01000399">
    <property type="protein sequence ID" value="HIW79601.1"/>
    <property type="molecule type" value="Genomic_DNA"/>
</dbReference>
<dbReference type="Gene3D" id="3.30.70.2740">
    <property type="match status" value="1"/>
</dbReference>
<dbReference type="FunFam" id="1.10.45.10:FF:000001">
    <property type="entry name" value="D-lactate dehydrogenase mitochondrial"/>
    <property type="match status" value="1"/>
</dbReference>